<reference evidence="2" key="1">
    <citation type="submission" date="2022-07" db="EMBL/GenBank/DDBJ databases">
        <title>Phylogenomic reconstructions and comparative analyses of Kickxellomycotina fungi.</title>
        <authorList>
            <person name="Reynolds N.K."/>
            <person name="Stajich J.E."/>
            <person name="Barry K."/>
            <person name="Grigoriev I.V."/>
            <person name="Crous P."/>
            <person name="Smith M.E."/>
        </authorList>
    </citation>
    <scope>NUCLEOTIDE SEQUENCE</scope>
    <source>
        <strain evidence="2">NBRC 100468</strain>
    </source>
</reference>
<dbReference type="PANTHER" id="PTHR16201">
    <property type="entry name" value="SEVEN TRANSMEMBRANE PROTEIN 1-RELATED"/>
    <property type="match status" value="1"/>
</dbReference>
<keyword evidence="3" id="KW-1185">Reference proteome</keyword>
<dbReference type="Gene3D" id="1.20.1280.290">
    <property type="match status" value="1"/>
</dbReference>
<dbReference type="PANTHER" id="PTHR16201:SF37">
    <property type="entry name" value="PQ-LOOP REPEAT-CONTAINING PROTEIN"/>
    <property type="match status" value="1"/>
</dbReference>
<feature type="transmembrane region" description="Helical" evidence="1">
    <location>
        <begin position="80"/>
        <end position="101"/>
    </location>
</feature>
<sequence length="219" mass="24584">MLYGAFAVADHLTIGLVIQPQLFALFTLINIAQCYYYGYKWSIRFTVICGMLLSIAYAGLHIGIYFALKKPLDNGNTKAESAMGILPAVFIALGFFPEYYICIKEKSVEMSNFFLALDISGGVFSTLSLAFDHTFNYVASIMYLIVVLLDLILLFMKYYYKWRNRQNKLLDQERGDESCSPSARSFQDNVASPGPTETLACPIPDIRKDSISGENIPNL</sequence>
<keyword evidence="1" id="KW-0812">Transmembrane</keyword>
<evidence type="ECO:0000256" key="1">
    <source>
        <dbReference type="SAM" id="Phobius"/>
    </source>
</evidence>
<dbReference type="OrthoDB" id="407617at2759"/>
<dbReference type="GO" id="GO:0016020">
    <property type="term" value="C:membrane"/>
    <property type="evidence" value="ECO:0007669"/>
    <property type="project" value="TreeGrafter"/>
</dbReference>
<feature type="transmembrane region" description="Helical" evidence="1">
    <location>
        <begin position="12"/>
        <end position="38"/>
    </location>
</feature>
<evidence type="ECO:0000313" key="3">
    <source>
        <dbReference type="Proteomes" id="UP001150538"/>
    </source>
</evidence>
<dbReference type="EMBL" id="JANBPU010000002">
    <property type="protein sequence ID" value="KAJ1921947.1"/>
    <property type="molecule type" value="Genomic_DNA"/>
</dbReference>
<gene>
    <name evidence="2" type="ORF">H4219_000294</name>
</gene>
<organism evidence="2 3">
    <name type="scientific">Mycoemilia scoparia</name>
    <dbReference type="NCBI Taxonomy" id="417184"/>
    <lineage>
        <taxon>Eukaryota</taxon>
        <taxon>Fungi</taxon>
        <taxon>Fungi incertae sedis</taxon>
        <taxon>Zoopagomycota</taxon>
        <taxon>Kickxellomycotina</taxon>
        <taxon>Kickxellomycetes</taxon>
        <taxon>Kickxellales</taxon>
        <taxon>Kickxellaceae</taxon>
        <taxon>Mycoemilia</taxon>
    </lineage>
</organism>
<accession>A0A9W8AB44</accession>
<keyword evidence="1" id="KW-1133">Transmembrane helix</keyword>
<evidence type="ECO:0000313" key="2">
    <source>
        <dbReference type="EMBL" id="KAJ1921947.1"/>
    </source>
</evidence>
<proteinExistence type="predicted"/>
<protein>
    <submittedName>
        <fullName evidence="2">Uncharacterized protein</fullName>
    </submittedName>
</protein>
<comment type="caution">
    <text evidence="2">The sequence shown here is derived from an EMBL/GenBank/DDBJ whole genome shotgun (WGS) entry which is preliminary data.</text>
</comment>
<feature type="transmembrane region" description="Helical" evidence="1">
    <location>
        <begin position="137"/>
        <end position="160"/>
    </location>
</feature>
<feature type="transmembrane region" description="Helical" evidence="1">
    <location>
        <begin position="113"/>
        <end position="131"/>
    </location>
</feature>
<name>A0A9W8AB44_9FUNG</name>
<dbReference type="InterPro" id="IPR051415">
    <property type="entry name" value="LAAT-1"/>
</dbReference>
<keyword evidence="1" id="KW-0472">Membrane</keyword>
<feature type="transmembrane region" description="Helical" evidence="1">
    <location>
        <begin position="45"/>
        <end position="68"/>
    </location>
</feature>
<dbReference type="AlphaFoldDB" id="A0A9W8AB44"/>
<dbReference type="Proteomes" id="UP001150538">
    <property type="component" value="Unassembled WGS sequence"/>
</dbReference>